<evidence type="ECO:0000313" key="2">
    <source>
        <dbReference type="Proteomes" id="UP000033772"/>
    </source>
</evidence>
<gene>
    <name evidence="1" type="ORF">UG56_002660</name>
</gene>
<dbReference type="STRING" id="1844.UG56_002660"/>
<protein>
    <recommendedName>
        <fullName evidence="3">GrpB family protein</fullName>
    </recommendedName>
</protein>
<dbReference type="RefSeq" id="WP_045551704.1">
    <property type="nucleotide sequence ID" value="NZ_JZDQ02000003.1"/>
</dbReference>
<dbReference type="SUPFAM" id="SSF81301">
    <property type="entry name" value="Nucleotidyltransferase"/>
    <property type="match status" value="1"/>
</dbReference>
<dbReference type="Gene3D" id="3.30.460.10">
    <property type="entry name" value="Beta Polymerase, domain 2"/>
    <property type="match status" value="1"/>
</dbReference>
<dbReference type="InterPro" id="IPR007344">
    <property type="entry name" value="GrpB/CoaE"/>
</dbReference>
<dbReference type="AlphaFoldDB" id="A0A1J4NCH7"/>
<dbReference type="Proteomes" id="UP000033772">
    <property type="component" value="Unassembled WGS sequence"/>
</dbReference>
<keyword evidence="2" id="KW-1185">Reference proteome</keyword>
<dbReference type="Pfam" id="PF04229">
    <property type="entry name" value="GrpB"/>
    <property type="match status" value="1"/>
</dbReference>
<name>A0A1J4NCH7_9ACTN</name>
<organism evidence="1 2">
    <name type="scientific">Nocardioides luteus</name>
    <dbReference type="NCBI Taxonomy" id="1844"/>
    <lineage>
        <taxon>Bacteria</taxon>
        <taxon>Bacillati</taxon>
        <taxon>Actinomycetota</taxon>
        <taxon>Actinomycetes</taxon>
        <taxon>Propionibacteriales</taxon>
        <taxon>Nocardioidaceae</taxon>
        <taxon>Nocardioides</taxon>
    </lineage>
</organism>
<evidence type="ECO:0000313" key="1">
    <source>
        <dbReference type="EMBL" id="OIJ28336.1"/>
    </source>
</evidence>
<dbReference type="OrthoDB" id="9799092at2"/>
<reference evidence="1" key="1">
    <citation type="submission" date="2016-10" db="EMBL/GenBank/DDBJ databases">
        <title>Draft Genome Sequence of Nocardioides luteus Strain BAFB, an Alkane-Degrading Bacterium Isolated from JP-7 Polluted Soil.</title>
        <authorList>
            <person name="Brown L."/>
            <person name="Ruiz O.N."/>
            <person name="Gunasekera T."/>
        </authorList>
    </citation>
    <scope>NUCLEOTIDE SEQUENCE [LARGE SCALE GENOMIC DNA]</scope>
    <source>
        <strain evidence="1">BAFB</strain>
    </source>
</reference>
<dbReference type="EMBL" id="JZDQ02000003">
    <property type="protein sequence ID" value="OIJ28336.1"/>
    <property type="molecule type" value="Genomic_DNA"/>
</dbReference>
<dbReference type="InterPro" id="IPR043519">
    <property type="entry name" value="NT_sf"/>
</dbReference>
<evidence type="ECO:0008006" key="3">
    <source>
        <dbReference type="Google" id="ProtNLM"/>
    </source>
</evidence>
<dbReference type="PANTHER" id="PTHR34822:SF1">
    <property type="entry name" value="GRPB FAMILY PROTEIN"/>
    <property type="match status" value="1"/>
</dbReference>
<sequence length="175" mass="19478">MTRLDRIVIVEHCPQWAESFESARSLVEPLLAGHLVRPVEHIGSTSVPGLPAKPIIDMLAVVESYEAVGRSLVALTGVGWVAAPEPHDVEQRKWSWCSPSVAHRAHHLHVVEESSEGWPTWLAFRDHLRTNAEDRVAYAAIKRQLAAVDDEDRNAYRTGKAPFIASVLNRIAPRT</sequence>
<comment type="caution">
    <text evidence="1">The sequence shown here is derived from an EMBL/GenBank/DDBJ whole genome shotgun (WGS) entry which is preliminary data.</text>
</comment>
<dbReference type="PANTHER" id="PTHR34822">
    <property type="entry name" value="GRPB DOMAIN PROTEIN (AFU_ORTHOLOGUE AFUA_1G01530)"/>
    <property type="match status" value="1"/>
</dbReference>
<accession>A0A1J4NCH7</accession>
<proteinExistence type="predicted"/>